<dbReference type="RefSeq" id="WP_003755010.1">
    <property type="nucleotide sequence ID" value="NZ_CABKNG010000001.1"/>
</dbReference>
<reference evidence="1 2" key="1">
    <citation type="submission" date="2018-06" db="EMBL/GenBank/DDBJ databases">
        <authorList>
            <consortium name="Pathogen Informatics"/>
            <person name="Doyle S."/>
        </authorList>
    </citation>
    <scope>NUCLEOTIDE SEQUENCE [LARGE SCALE GENOMIC DNA]</scope>
    <source>
        <strain evidence="2">NCTC 10815</strain>
    </source>
</reference>
<dbReference type="OrthoDB" id="2361638at2"/>
<organism evidence="1 2">
    <name type="scientific">Listeria grayi</name>
    <name type="common">Listeria murrayi</name>
    <dbReference type="NCBI Taxonomy" id="1641"/>
    <lineage>
        <taxon>Bacteria</taxon>
        <taxon>Bacillati</taxon>
        <taxon>Bacillota</taxon>
        <taxon>Bacilli</taxon>
        <taxon>Bacillales</taxon>
        <taxon>Listeriaceae</taxon>
        <taxon>Listeria</taxon>
    </lineage>
</organism>
<name>A0A378MBN7_LISGR</name>
<dbReference type="SUPFAM" id="SSF143567">
    <property type="entry name" value="YkuJ-like"/>
    <property type="match status" value="1"/>
</dbReference>
<proteinExistence type="predicted"/>
<dbReference type="PIRSF" id="PIRSF037356">
    <property type="entry name" value="DUF1797"/>
    <property type="match status" value="1"/>
</dbReference>
<dbReference type="InterPro" id="IPR038073">
    <property type="entry name" value="YkuJ-like_sf"/>
</dbReference>
<evidence type="ECO:0000313" key="2">
    <source>
        <dbReference type="Proteomes" id="UP000254879"/>
    </source>
</evidence>
<accession>A0A378MBN7</accession>
<dbReference type="Proteomes" id="UP000254879">
    <property type="component" value="Unassembled WGS sequence"/>
</dbReference>
<dbReference type="InterPro" id="IPR014904">
    <property type="entry name" value="YkuJ-like"/>
</dbReference>
<dbReference type="AlphaFoldDB" id="A0A378MBN7"/>
<gene>
    <name evidence="1" type="primary">ykuJ</name>
    <name evidence="1" type="ORF">NCTC10815_01042</name>
</gene>
<dbReference type="Gene3D" id="3.30.720.20">
    <property type="entry name" value="Protein of unknown function DUF1797"/>
    <property type="match status" value="1"/>
</dbReference>
<evidence type="ECO:0000313" key="1">
    <source>
        <dbReference type="EMBL" id="STY43740.1"/>
    </source>
</evidence>
<protein>
    <submittedName>
        <fullName evidence="1">Protein of uncharacterized function (DUF1797)</fullName>
    </submittedName>
</protein>
<sequence>MSQLMGIIQRLHAMQEDETSETQSRRFEKNGNPVCEVSFFRASNSFEVEIYATNSKYPFDDIDMTAIEIFETLQENE</sequence>
<dbReference type="Pfam" id="PF08796">
    <property type="entry name" value="DUF1797"/>
    <property type="match status" value="1"/>
</dbReference>
<dbReference type="EMBL" id="UGPG01000001">
    <property type="protein sequence ID" value="STY43740.1"/>
    <property type="molecule type" value="Genomic_DNA"/>
</dbReference>